<dbReference type="PANTHER" id="PTHR11138">
    <property type="entry name" value="METHIONYL-TRNA FORMYLTRANSFERASE"/>
    <property type="match status" value="1"/>
</dbReference>
<dbReference type="AlphaFoldDB" id="A0A859DVD4"/>
<feature type="domain" description="Formyl transferase N-terminal" evidence="6">
    <location>
        <begin position="1"/>
        <end position="180"/>
    </location>
</feature>
<dbReference type="Proteomes" id="UP000509623">
    <property type="component" value="Chromosome"/>
</dbReference>
<reference evidence="10 11" key="1">
    <citation type="submission" date="2019-11" db="EMBL/GenBank/DDBJ databases">
        <authorList>
            <person name="Ren C."/>
            <person name="Wang H."/>
            <person name="Xu Y."/>
        </authorList>
    </citation>
    <scope>NUCLEOTIDE SEQUENCE [LARGE SCALE GENOMIC DNA]</scope>
    <source>
        <strain evidence="11">JNU-WLY1368</strain>
        <strain evidence="8 10">LBM 19010</strain>
    </source>
</reference>
<dbReference type="Pfam" id="PF00551">
    <property type="entry name" value="Formyl_trans_N"/>
    <property type="match status" value="1"/>
</dbReference>
<dbReference type="InterPro" id="IPR011034">
    <property type="entry name" value="Formyl_transferase-like_C_sf"/>
</dbReference>
<dbReference type="SUPFAM" id="SSF53328">
    <property type="entry name" value="Formyltransferase"/>
    <property type="match status" value="1"/>
</dbReference>
<dbReference type="EMBL" id="CP046051">
    <property type="protein sequence ID" value="QKN24001.1"/>
    <property type="molecule type" value="Genomic_DNA"/>
</dbReference>
<feature type="binding site" evidence="5">
    <location>
        <begin position="109"/>
        <end position="112"/>
    </location>
    <ligand>
        <name>(6S)-5,6,7,8-tetrahydrofolate</name>
        <dbReference type="ChEBI" id="CHEBI:57453"/>
    </ligand>
</feature>
<dbReference type="RefSeq" id="WP_086035670.1">
    <property type="nucleotide sequence ID" value="NZ_CP046051.1"/>
</dbReference>
<dbReference type="EC" id="2.1.2.9" evidence="2 5"/>
<keyword evidence="11" id="KW-1185">Reference proteome</keyword>
<dbReference type="CDD" id="cd08646">
    <property type="entry name" value="FMT_core_Met-tRNA-FMT_N"/>
    <property type="match status" value="1"/>
</dbReference>
<accession>A0A859DVD4</accession>
<dbReference type="HAMAP" id="MF_00182">
    <property type="entry name" value="Formyl_trans"/>
    <property type="match status" value="1"/>
</dbReference>
<dbReference type="InterPro" id="IPR044135">
    <property type="entry name" value="Met-tRNA-FMT_C"/>
</dbReference>
<feature type="domain" description="Formyl transferase C-terminal" evidence="7">
    <location>
        <begin position="202"/>
        <end position="296"/>
    </location>
</feature>
<dbReference type="InterPro" id="IPR036477">
    <property type="entry name" value="Formyl_transf_N_sf"/>
</dbReference>
<evidence type="ECO:0000313" key="9">
    <source>
        <dbReference type="EMBL" id="QKO30928.1"/>
    </source>
</evidence>
<dbReference type="Proteomes" id="UP000501316">
    <property type="component" value="Chromosome"/>
</dbReference>
<keyword evidence="4 5" id="KW-0648">Protein biosynthesis</keyword>
<dbReference type="Pfam" id="PF02911">
    <property type="entry name" value="Formyl_trans_C"/>
    <property type="match status" value="1"/>
</dbReference>
<dbReference type="InterPro" id="IPR002376">
    <property type="entry name" value="Formyl_transf_N"/>
</dbReference>
<comment type="catalytic activity">
    <reaction evidence="5">
        <text>L-methionyl-tRNA(fMet) + (6R)-10-formyltetrahydrofolate = N-formyl-L-methionyl-tRNA(fMet) + (6S)-5,6,7,8-tetrahydrofolate + H(+)</text>
        <dbReference type="Rhea" id="RHEA:24380"/>
        <dbReference type="Rhea" id="RHEA-COMP:9952"/>
        <dbReference type="Rhea" id="RHEA-COMP:9953"/>
        <dbReference type="ChEBI" id="CHEBI:15378"/>
        <dbReference type="ChEBI" id="CHEBI:57453"/>
        <dbReference type="ChEBI" id="CHEBI:78530"/>
        <dbReference type="ChEBI" id="CHEBI:78844"/>
        <dbReference type="ChEBI" id="CHEBI:195366"/>
        <dbReference type="EC" id="2.1.2.9"/>
    </reaction>
</comment>
<comment type="function">
    <text evidence="5">Attaches a formyl group to the free amino group of methionyl-tRNA(fMet). The formyl group appears to play a dual role in the initiator identity of N-formylmethionyl-tRNA by promoting its recognition by IF2 and preventing the misappropriation of this tRNA by the elongation apparatus.</text>
</comment>
<dbReference type="InterPro" id="IPR005794">
    <property type="entry name" value="Fmt"/>
</dbReference>
<sequence>MRLVFMGTPDFAVPCLQALLDAGHTVCGVYTQPDKPKGRKYTLTPPPVKVLAQKSGIPVFQPKTLRTPEAAAQLRQLAPEAVLVVAYGKLLPKEILEIPPKGCINVHASLLPAYRGAAPIQWSVLNGDKETGVTTMYMAEGLDTGDILLQEKTPIGAEETAGQLHDRLSALGAHLLVRTLAELDAIQPRPQGKATTAYASMLDKSMSPIDWSHTASQIHSWICGLNPWPTASTTYGGRQLKILAARVVKPKQAGQQPGTVDSDLTVCCGEGTALQVTEVQLAGKKRMSAVDFLRGHPVPEGAVLPC</sequence>
<dbReference type="GO" id="GO:0005829">
    <property type="term" value="C:cytosol"/>
    <property type="evidence" value="ECO:0007669"/>
    <property type="project" value="TreeGrafter"/>
</dbReference>
<dbReference type="FunFam" id="3.40.50.12230:FF:000001">
    <property type="entry name" value="Methionyl-tRNA formyltransferase"/>
    <property type="match status" value="1"/>
</dbReference>
<evidence type="ECO:0000256" key="4">
    <source>
        <dbReference type="ARBA" id="ARBA00022917"/>
    </source>
</evidence>
<dbReference type="PROSITE" id="PS00373">
    <property type="entry name" value="GART"/>
    <property type="match status" value="1"/>
</dbReference>
<name>A0A859DVD4_9FIRM</name>
<dbReference type="InterPro" id="IPR001555">
    <property type="entry name" value="GART_AS"/>
</dbReference>
<dbReference type="EMBL" id="CP046161">
    <property type="protein sequence ID" value="QKO30928.1"/>
    <property type="molecule type" value="Genomic_DNA"/>
</dbReference>
<proteinExistence type="inferred from homology"/>
<dbReference type="InterPro" id="IPR005793">
    <property type="entry name" value="Formyl_trans_C"/>
</dbReference>
<evidence type="ECO:0000313" key="8">
    <source>
        <dbReference type="EMBL" id="QKN24001.1"/>
    </source>
</evidence>
<dbReference type="GO" id="GO:0004479">
    <property type="term" value="F:methionyl-tRNA formyltransferase activity"/>
    <property type="evidence" value="ECO:0007669"/>
    <property type="project" value="UniProtKB-UniRule"/>
</dbReference>
<organism evidence="8 10">
    <name type="scientific">Caproicibacterium lactatifermentans</name>
    <dbReference type="NCBI Taxonomy" id="2666138"/>
    <lineage>
        <taxon>Bacteria</taxon>
        <taxon>Bacillati</taxon>
        <taxon>Bacillota</taxon>
        <taxon>Clostridia</taxon>
        <taxon>Eubacteriales</taxon>
        <taxon>Oscillospiraceae</taxon>
        <taxon>Caproicibacterium</taxon>
    </lineage>
</organism>
<evidence type="ECO:0000259" key="7">
    <source>
        <dbReference type="Pfam" id="PF02911"/>
    </source>
</evidence>
<dbReference type="PANTHER" id="PTHR11138:SF5">
    <property type="entry name" value="METHIONYL-TRNA FORMYLTRANSFERASE, MITOCHONDRIAL"/>
    <property type="match status" value="1"/>
</dbReference>
<keyword evidence="3 5" id="KW-0808">Transferase</keyword>
<evidence type="ECO:0000259" key="6">
    <source>
        <dbReference type="Pfam" id="PF00551"/>
    </source>
</evidence>
<evidence type="ECO:0000256" key="5">
    <source>
        <dbReference type="HAMAP-Rule" id="MF_00182"/>
    </source>
</evidence>
<evidence type="ECO:0000313" key="10">
    <source>
        <dbReference type="Proteomes" id="UP000501316"/>
    </source>
</evidence>
<gene>
    <name evidence="5" type="primary">fmt</name>
    <name evidence="8" type="ORF">GJQ69_05600</name>
    <name evidence="9" type="ORF">GKP14_07940</name>
</gene>
<comment type="similarity">
    <text evidence="1 5">Belongs to the Fmt family.</text>
</comment>
<dbReference type="NCBIfam" id="TIGR00460">
    <property type="entry name" value="fmt"/>
    <property type="match status" value="1"/>
</dbReference>
<evidence type="ECO:0000256" key="1">
    <source>
        <dbReference type="ARBA" id="ARBA00010699"/>
    </source>
</evidence>
<evidence type="ECO:0000256" key="3">
    <source>
        <dbReference type="ARBA" id="ARBA00022679"/>
    </source>
</evidence>
<evidence type="ECO:0000313" key="11">
    <source>
        <dbReference type="Proteomes" id="UP000509623"/>
    </source>
</evidence>
<dbReference type="SUPFAM" id="SSF50486">
    <property type="entry name" value="FMT C-terminal domain-like"/>
    <property type="match status" value="1"/>
</dbReference>
<dbReference type="Gene3D" id="3.40.50.12230">
    <property type="match status" value="1"/>
</dbReference>
<dbReference type="CDD" id="cd08704">
    <property type="entry name" value="Met_tRNA_FMT_C"/>
    <property type="match status" value="1"/>
</dbReference>
<evidence type="ECO:0000256" key="2">
    <source>
        <dbReference type="ARBA" id="ARBA00012261"/>
    </source>
</evidence>
<dbReference type="KEGG" id="clf:GJQ69_05600"/>
<reference evidence="9" key="3">
    <citation type="journal article" date="2022" name="Int. J. Syst. Evol. Microbiol.">
        <title>Caproicibacterium lactatifermentans sp. nov., isolated from pit clay used for the production of Chinese strong aroma-type liquor.</title>
        <authorList>
            <person name="Wang H."/>
            <person name="Gu Y."/>
            <person name="Zhao D."/>
            <person name="Qiao Z."/>
            <person name="Zheng J."/>
            <person name="Gao J."/>
            <person name="Ren C."/>
            <person name="Xu Y."/>
        </authorList>
    </citation>
    <scope>NUCLEOTIDE SEQUENCE</scope>
    <source>
        <strain evidence="9">JNU-WLY1368</strain>
    </source>
</reference>
<reference evidence="9" key="2">
    <citation type="journal article" date="2021" name="Appl. Environ. Microbiol.">
        <title>Adaptability of a Caproate-Producing Bacterium Contributes to Its Dominance in an Anaerobic Fermentation System.</title>
        <authorList>
            <person name="Wang H."/>
            <person name="Gu Y."/>
            <person name="Zhou W."/>
            <person name="Zhao D."/>
            <person name="Qiao Z."/>
            <person name="Zheng J."/>
            <person name="Gao J."/>
            <person name="Chen X."/>
            <person name="Ren C."/>
            <person name="Xu Y."/>
        </authorList>
    </citation>
    <scope>NUCLEOTIDE SEQUENCE</scope>
    <source>
        <strain evidence="9">JNU-WLY1368</strain>
    </source>
</reference>
<protein>
    <recommendedName>
        <fullName evidence="2 5">Methionyl-tRNA formyltransferase</fullName>
        <ecNumber evidence="2 5">2.1.2.9</ecNumber>
    </recommendedName>
</protein>
<dbReference type="InterPro" id="IPR041711">
    <property type="entry name" value="Met-tRNA-FMT_N"/>
</dbReference>